<dbReference type="InterPro" id="IPR011442">
    <property type="entry name" value="TAF6_C"/>
</dbReference>
<dbReference type="AlphaFoldDB" id="A0A815ABW2"/>
<evidence type="ECO:0000259" key="8">
    <source>
        <dbReference type="SMART" id="SM00803"/>
    </source>
</evidence>
<dbReference type="InterPro" id="IPR004823">
    <property type="entry name" value="TAF_TATA-bd_Histone-like_dom"/>
</dbReference>
<dbReference type="PANTHER" id="PTHR10221:SF9">
    <property type="entry name" value="TRANSCRIPTION INITIATION FACTOR TFIID SUBUNIT 6"/>
    <property type="match status" value="1"/>
</dbReference>
<evidence type="ECO:0000256" key="1">
    <source>
        <dbReference type="ARBA" id="ARBA00004123"/>
    </source>
</evidence>
<dbReference type="Proteomes" id="UP000663829">
    <property type="component" value="Unassembled WGS sequence"/>
</dbReference>
<evidence type="ECO:0000313" key="10">
    <source>
        <dbReference type="EMBL" id="CAF4027297.1"/>
    </source>
</evidence>
<evidence type="ECO:0000256" key="4">
    <source>
        <dbReference type="ARBA" id="ARBA00023015"/>
    </source>
</evidence>
<dbReference type="GO" id="GO:0005669">
    <property type="term" value="C:transcription factor TFIID complex"/>
    <property type="evidence" value="ECO:0007669"/>
    <property type="project" value="InterPro"/>
</dbReference>
<keyword evidence="4" id="KW-0805">Transcription regulation</keyword>
<keyword evidence="6" id="KW-0539">Nucleus</keyword>
<dbReference type="GO" id="GO:0000124">
    <property type="term" value="C:SAGA complex"/>
    <property type="evidence" value="ECO:0007669"/>
    <property type="project" value="InterPro"/>
</dbReference>
<feature type="domain" description="TATA box binding protein associated factor (TAF) histone-like fold" evidence="8">
    <location>
        <begin position="28"/>
        <end position="93"/>
    </location>
</feature>
<evidence type="ECO:0000256" key="2">
    <source>
        <dbReference type="ARBA" id="ARBA00007688"/>
    </source>
</evidence>
<dbReference type="GO" id="GO:0016251">
    <property type="term" value="F:RNA polymerase II general transcription initiation factor activity"/>
    <property type="evidence" value="ECO:0007669"/>
    <property type="project" value="InterPro"/>
</dbReference>
<comment type="similarity">
    <text evidence="2">Belongs to the TAF6 family.</text>
</comment>
<name>A0A815ABW2_9BILA</name>
<comment type="subcellular location">
    <subcellularLocation>
        <location evidence="1">Nucleus</location>
    </subcellularLocation>
</comment>
<protein>
    <recommendedName>
        <fullName evidence="3">Histone H4</fullName>
    </recommendedName>
    <alternativeName>
        <fullName evidence="7">Transcription initiation factor TFIID subunit 6</fullName>
    </alternativeName>
</protein>
<evidence type="ECO:0000313" key="11">
    <source>
        <dbReference type="Proteomes" id="UP000663829"/>
    </source>
</evidence>
<keyword evidence="5" id="KW-0804">Transcription</keyword>
<dbReference type="GO" id="GO:0051123">
    <property type="term" value="P:RNA polymerase II preinitiation complex assembly"/>
    <property type="evidence" value="ECO:0007669"/>
    <property type="project" value="TreeGrafter"/>
</dbReference>
<dbReference type="SMART" id="SM00803">
    <property type="entry name" value="TAF"/>
    <property type="match status" value="1"/>
</dbReference>
<dbReference type="EMBL" id="CAJNOQ010010568">
    <property type="protein sequence ID" value="CAF1255278.1"/>
    <property type="molecule type" value="Genomic_DNA"/>
</dbReference>
<gene>
    <name evidence="9" type="ORF">GPM918_LOCUS26334</name>
    <name evidence="10" type="ORF">SRO942_LOCUS26462</name>
</gene>
<dbReference type="InterPro" id="IPR009072">
    <property type="entry name" value="Histone-fold"/>
</dbReference>
<proteinExistence type="inferred from homology"/>
<dbReference type="GO" id="GO:0046695">
    <property type="term" value="C:SLIK (SAGA-like) complex"/>
    <property type="evidence" value="ECO:0007669"/>
    <property type="project" value="InterPro"/>
</dbReference>
<dbReference type="GO" id="GO:0003713">
    <property type="term" value="F:transcription coactivator activity"/>
    <property type="evidence" value="ECO:0007669"/>
    <property type="project" value="TreeGrafter"/>
</dbReference>
<comment type="caution">
    <text evidence="9">The sequence shown here is derived from an EMBL/GenBank/DDBJ whole genome shotgun (WGS) entry which is preliminary data.</text>
</comment>
<keyword evidence="11" id="KW-1185">Reference proteome</keyword>
<dbReference type="OrthoDB" id="361039at2759"/>
<dbReference type="Pfam" id="PF02969">
    <property type="entry name" value="TAF"/>
    <property type="match status" value="1"/>
</dbReference>
<evidence type="ECO:0000256" key="5">
    <source>
        <dbReference type="ARBA" id="ARBA00023163"/>
    </source>
</evidence>
<evidence type="ECO:0000256" key="6">
    <source>
        <dbReference type="ARBA" id="ARBA00023242"/>
    </source>
</evidence>
<dbReference type="GO" id="GO:0046982">
    <property type="term" value="F:protein heterodimerization activity"/>
    <property type="evidence" value="ECO:0007669"/>
    <property type="project" value="InterPro"/>
</dbReference>
<dbReference type="Pfam" id="PF07571">
    <property type="entry name" value="TAF6_C"/>
    <property type="match status" value="1"/>
</dbReference>
<reference evidence="9" key="1">
    <citation type="submission" date="2021-02" db="EMBL/GenBank/DDBJ databases">
        <authorList>
            <person name="Nowell W R."/>
        </authorList>
    </citation>
    <scope>NUCLEOTIDE SEQUENCE</scope>
</reference>
<evidence type="ECO:0000313" key="9">
    <source>
        <dbReference type="EMBL" id="CAF1255278.1"/>
    </source>
</evidence>
<dbReference type="EMBL" id="CAJOBC010016292">
    <property type="protein sequence ID" value="CAF4027297.1"/>
    <property type="molecule type" value="Genomic_DNA"/>
</dbReference>
<accession>A0A815ABW2</accession>
<dbReference type="InterPro" id="IPR037796">
    <property type="entry name" value="TAF6"/>
</dbReference>
<dbReference type="Proteomes" id="UP000681722">
    <property type="component" value="Unassembled WGS sequence"/>
</dbReference>
<evidence type="ECO:0000256" key="3">
    <source>
        <dbReference type="ARBA" id="ARBA00020836"/>
    </source>
</evidence>
<evidence type="ECO:0000256" key="7">
    <source>
        <dbReference type="ARBA" id="ARBA00040091"/>
    </source>
</evidence>
<sequence length="272" mass="30937">MASKATTTANFIQDSNSEQNSALTNILQFLSESIHFIADTYSCSNLSEECLKCLTLETIGIVRFLLQDASKFSRKYRRTKMITDDFESAIKLRHAEPVIGYRLSGDLPYKSAVNSHRELSYVEDKEIQPEDVIAAPPPKAPFDISLPVMSCILDRQLCSRPDTNNHWALRDFAASRCAQMVKIWSMEIGQETIEELVCPIVKIIGERIMKITESSPMTPLDKIAIEKMNYQLLKYVPSAYRACRDPPDDIESFKQEFSNYFGAKLYNQVLPL</sequence>
<dbReference type="Gene3D" id="1.10.20.10">
    <property type="entry name" value="Histone, subunit A"/>
    <property type="match status" value="1"/>
</dbReference>
<dbReference type="PANTHER" id="PTHR10221">
    <property type="entry name" value="TRANSCRIPTION INITIATION FACTOR TFIID SUBUNIT 6"/>
    <property type="match status" value="1"/>
</dbReference>
<organism evidence="9 11">
    <name type="scientific">Didymodactylos carnosus</name>
    <dbReference type="NCBI Taxonomy" id="1234261"/>
    <lineage>
        <taxon>Eukaryota</taxon>
        <taxon>Metazoa</taxon>
        <taxon>Spiralia</taxon>
        <taxon>Gnathifera</taxon>
        <taxon>Rotifera</taxon>
        <taxon>Eurotatoria</taxon>
        <taxon>Bdelloidea</taxon>
        <taxon>Philodinida</taxon>
        <taxon>Philodinidae</taxon>
        <taxon>Didymodactylos</taxon>
    </lineage>
</organism>